<feature type="transmembrane region" description="Helical" evidence="1">
    <location>
        <begin position="76"/>
        <end position="96"/>
    </location>
</feature>
<keyword evidence="1" id="KW-1133">Transmembrane helix</keyword>
<dbReference type="EMBL" id="LAXJ01000010">
    <property type="protein sequence ID" value="KRS12314.1"/>
    <property type="molecule type" value="Genomic_DNA"/>
</dbReference>
<evidence type="ECO:0000313" key="3">
    <source>
        <dbReference type="Proteomes" id="UP000051295"/>
    </source>
</evidence>
<accession>A0A0T5NTR4</accession>
<dbReference type="Proteomes" id="UP000051295">
    <property type="component" value="Unassembled WGS sequence"/>
</dbReference>
<dbReference type="AlphaFoldDB" id="A0A0T5NTR4"/>
<reference evidence="2 3" key="1">
    <citation type="submission" date="2015-04" db="EMBL/GenBank/DDBJ databases">
        <title>The draft genome sequence of Roseovarius sp.R12b.</title>
        <authorList>
            <person name="Li G."/>
            <person name="Lai Q."/>
            <person name="Shao Z."/>
            <person name="Yan P."/>
        </authorList>
    </citation>
    <scope>NUCLEOTIDE SEQUENCE [LARGE SCALE GENOMIC DNA]</scope>
    <source>
        <strain evidence="2 3">R12B</strain>
    </source>
</reference>
<comment type="caution">
    <text evidence="2">The sequence shown here is derived from an EMBL/GenBank/DDBJ whole genome shotgun (WGS) entry which is preliminary data.</text>
</comment>
<dbReference type="PATRIC" id="fig|1641875.4.peg.141"/>
<protein>
    <submittedName>
        <fullName evidence="2">Uncharacterized protein</fullName>
    </submittedName>
</protein>
<sequence>MTYAVISRVQDAFASIPPMRAETLLPLVVMLILWIGLNASGMPEERVFVLVLVLAQAHAVWRSLPNAARHLESRKHARMIWPVVGVTALSALQLSINDPLFSQRLLSGACIFVLLVMLMGVRREQEVMARMMHSMTEGRPVSLLRVNAWFALVFLCVNEALIATGSLVVWMSAMMIAAFLVHAAYWFIVLLVIPPEDSLA</sequence>
<evidence type="ECO:0000313" key="2">
    <source>
        <dbReference type="EMBL" id="KRS12314.1"/>
    </source>
</evidence>
<feature type="transmembrane region" description="Helical" evidence="1">
    <location>
        <begin position="168"/>
        <end position="193"/>
    </location>
</feature>
<keyword evidence="3" id="KW-1185">Reference proteome</keyword>
<dbReference type="STRING" id="1641875.XM53_11765"/>
<feature type="transmembrane region" description="Helical" evidence="1">
    <location>
        <begin position="142"/>
        <end position="162"/>
    </location>
</feature>
<name>A0A0T5NTR4_9RHOB</name>
<evidence type="ECO:0000256" key="1">
    <source>
        <dbReference type="SAM" id="Phobius"/>
    </source>
</evidence>
<feature type="transmembrane region" description="Helical" evidence="1">
    <location>
        <begin position="102"/>
        <end position="121"/>
    </location>
</feature>
<proteinExistence type="predicted"/>
<keyword evidence="1" id="KW-0472">Membrane</keyword>
<organism evidence="2 3">
    <name type="scientific">Roseovarius atlanticus</name>
    <dbReference type="NCBI Taxonomy" id="1641875"/>
    <lineage>
        <taxon>Bacteria</taxon>
        <taxon>Pseudomonadati</taxon>
        <taxon>Pseudomonadota</taxon>
        <taxon>Alphaproteobacteria</taxon>
        <taxon>Rhodobacterales</taxon>
        <taxon>Roseobacteraceae</taxon>
        <taxon>Roseovarius</taxon>
    </lineage>
</organism>
<feature type="transmembrane region" description="Helical" evidence="1">
    <location>
        <begin position="47"/>
        <end position="64"/>
    </location>
</feature>
<keyword evidence="1" id="KW-0812">Transmembrane</keyword>
<dbReference type="OrthoDB" id="7742456at2"/>
<gene>
    <name evidence="2" type="ORF">XM53_11765</name>
</gene>
<dbReference type="RefSeq" id="WP_057793529.1">
    <property type="nucleotide sequence ID" value="NZ_LAXJ01000010.1"/>
</dbReference>
<feature type="transmembrane region" description="Helical" evidence="1">
    <location>
        <begin position="21"/>
        <end position="41"/>
    </location>
</feature>